<keyword evidence="3" id="KW-1185">Reference proteome</keyword>
<evidence type="ECO:0000256" key="1">
    <source>
        <dbReference type="SAM" id="Phobius"/>
    </source>
</evidence>
<keyword evidence="1" id="KW-0812">Transmembrane</keyword>
<name>X6LZ13_RETFI</name>
<reference evidence="2 3" key="1">
    <citation type="journal article" date="2013" name="Curr. Biol.">
        <title>The Genome of the Foraminiferan Reticulomyxa filosa.</title>
        <authorList>
            <person name="Glockner G."/>
            <person name="Hulsmann N."/>
            <person name="Schleicher M."/>
            <person name="Noegel A.A."/>
            <person name="Eichinger L."/>
            <person name="Gallinger C."/>
            <person name="Pawlowski J."/>
            <person name="Sierra R."/>
            <person name="Euteneuer U."/>
            <person name="Pillet L."/>
            <person name="Moustafa A."/>
            <person name="Platzer M."/>
            <person name="Groth M."/>
            <person name="Szafranski K."/>
            <person name="Schliwa M."/>
        </authorList>
    </citation>
    <scope>NUCLEOTIDE SEQUENCE [LARGE SCALE GENOMIC DNA]</scope>
</reference>
<evidence type="ECO:0000313" key="2">
    <source>
        <dbReference type="EMBL" id="ETO07178.1"/>
    </source>
</evidence>
<dbReference type="AlphaFoldDB" id="X6LZ13"/>
<comment type="caution">
    <text evidence="2">The sequence shown here is derived from an EMBL/GenBank/DDBJ whole genome shotgun (WGS) entry which is preliminary data.</text>
</comment>
<organism evidence="2 3">
    <name type="scientific">Reticulomyxa filosa</name>
    <dbReference type="NCBI Taxonomy" id="46433"/>
    <lineage>
        <taxon>Eukaryota</taxon>
        <taxon>Sar</taxon>
        <taxon>Rhizaria</taxon>
        <taxon>Retaria</taxon>
        <taxon>Foraminifera</taxon>
        <taxon>Monothalamids</taxon>
        <taxon>Reticulomyxidae</taxon>
        <taxon>Reticulomyxa</taxon>
    </lineage>
</organism>
<keyword evidence="1" id="KW-1133">Transmembrane helix</keyword>
<accession>X6LZ13</accession>
<keyword evidence="1" id="KW-0472">Membrane</keyword>
<evidence type="ECO:0000313" key="3">
    <source>
        <dbReference type="Proteomes" id="UP000023152"/>
    </source>
</evidence>
<dbReference type="Proteomes" id="UP000023152">
    <property type="component" value="Unassembled WGS sequence"/>
</dbReference>
<feature type="transmembrane region" description="Helical" evidence="1">
    <location>
        <begin position="7"/>
        <end position="25"/>
    </location>
</feature>
<dbReference type="EMBL" id="ASPP01026415">
    <property type="protein sequence ID" value="ETO07178.1"/>
    <property type="molecule type" value="Genomic_DNA"/>
</dbReference>
<sequence>MYKHESIAIKIGNFLFLLFILFFYWDNVEKRGCKVMGKDWEIVGKRLGNCWEKIGEKIGEKIKK</sequence>
<protein>
    <submittedName>
        <fullName evidence="2">Uncharacterized protein</fullName>
    </submittedName>
</protein>
<proteinExistence type="predicted"/>
<gene>
    <name evidence="2" type="ORF">RFI_30214</name>
</gene>